<dbReference type="EMBL" id="FOTI01000004">
    <property type="protein sequence ID" value="SFL23118.1"/>
    <property type="molecule type" value="Genomic_DNA"/>
</dbReference>
<protein>
    <submittedName>
        <fullName evidence="1">Uncharacterized protein</fullName>
    </submittedName>
</protein>
<reference evidence="1 2" key="1">
    <citation type="submission" date="2016-10" db="EMBL/GenBank/DDBJ databases">
        <authorList>
            <person name="de Groot N.N."/>
        </authorList>
    </citation>
    <scope>NUCLEOTIDE SEQUENCE [LARGE SCALE GENOMIC DNA]</scope>
    <source>
        <strain evidence="1 2">ATCC 51327</strain>
    </source>
</reference>
<dbReference type="STRING" id="29563.SAMN02983006_00565"/>
<dbReference type="Proteomes" id="UP000199006">
    <property type="component" value="Unassembled WGS sequence"/>
</dbReference>
<accession>A0A1I4FYZ1</accession>
<evidence type="ECO:0000313" key="1">
    <source>
        <dbReference type="EMBL" id="SFL23118.1"/>
    </source>
</evidence>
<proteinExistence type="predicted"/>
<evidence type="ECO:0000313" key="2">
    <source>
        <dbReference type="Proteomes" id="UP000199006"/>
    </source>
</evidence>
<name>A0A1I4FYZ1_9FIRM</name>
<sequence length="109" mass="12317">MSDLEKINPIPNYLQLELAKNKSNKPIKITSKNNSFLINYQEHKKTVKIDPGEYNLTELQAALKQKVNESFGIGKLSLQLNAAGSDRLIYAETKEKDQTIGQDRLDLKA</sequence>
<dbReference type="RefSeq" id="WP_089859350.1">
    <property type="nucleotide sequence ID" value="NZ_FOTI01000004.1"/>
</dbReference>
<dbReference type="AlphaFoldDB" id="A0A1I4FYZ1"/>
<keyword evidence="2" id="KW-1185">Reference proteome</keyword>
<organism evidence="1 2">
    <name type="scientific">Halanaerobium salsuginis</name>
    <dbReference type="NCBI Taxonomy" id="29563"/>
    <lineage>
        <taxon>Bacteria</taxon>
        <taxon>Bacillati</taxon>
        <taxon>Bacillota</taxon>
        <taxon>Clostridia</taxon>
        <taxon>Halanaerobiales</taxon>
        <taxon>Halanaerobiaceae</taxon>
        <taxon>Halanaerobium</taxon>
    </lineage>
</organism>
<gene>
    <name evidence="1" type="ORF">SAMN02983006_00565</name>
</gene>